<feature type="compositionally biased region" description="Pro residues" evidence="1">
    <location>
        <begin position="103"/>
        <end position="119"/>
    </location>
</feature>
<dbReference type="EMBL" id="SWFS01000099">
    <property type="protein sequence ID" value="KAA8916438.1"/>
    <property type="molecule type" value="Genomic_DNA"/>
</dbReference>
<feature type="region of interest" description="Disordered" evidence="1">
    <location>
        <begin position="290"/>
        <end position="375"/>
    </location>
</feature>
<feature type="compositionally biased region" description="Polar residues" evidence="1">
    <location>
        <begin position="57"/>
        <end position="73"/>
    </location>
</feature>
<feature type="region of interest" description="Disordered" evidence="1">
    <location>
        <begin position="1"/>
        <end position="34"/>
    </location>
</feature>
<dbReference type="Pfam" id="PF00621">
    <property type="entry name" value="RhoGEF"/>
    <property type="match status" value="1"/>
</dbReference>
<dbReference type="InterPro" id="IPR035899">
    <property type="entry name" value="DBL_dom_sf"/>
</dbReference>
<feature type="compositionally biased region" description="Low complexity" evidence="1">
    <location>
        <begin position="347"/>
        <end position="356"/>
    </location>
</feature>
<organism evidence="3 4">
    <name type="scientific">Trichomonascus ciferrii</name>
    <dbReference type="NCBI Taxonomy" id="44093"/>
    <lineage>
        <taxon>Eukaryota</taxon>
        <taxon>Fungi</taxon>
        <taxon>Dikarya</taxon>
        <taxon>Ascomycota</taxon>
        <taxon>Saccharomycotina</taxon>
        <taxon>Dipodascomycetes</taxon>
        <taxon>Dipodascales</taxon>
        <taxon>Trichomonascaceae</taxon>
        <taxon>Trichomonascus</taxon>
        <taxon>Trichomonascus ciferrii complex</taxon>
    </lineage>
</organism>
<dbReference type="GO" id="GO:0005085">
    <property type="term" value="F:guanyl-nucleotide exchange factor activity"/>
    <property type="evidence" value="ECO:0007669"/>
    <property type="project" value="InterPro"/>
</dbReference>
<dbReference type="AlphaFoldDB" id="A0A642V9D1"/>
<proteinExistence type="predicted"/>
<feature type="domain" description="DH" evidence="2">
    <location>
        <begin position="459"/>
        <end position="662"/>
    </location>
</feature>
<sequence>MKRGDKTAAPPQQQQQPPSVTRNSGPVNGTLSYEKLYPSTVDSLDELSLSRGAQVPRSPTSADQNALKLSNVGSSGGSELYSDMPLPPVPPPSGGSSGSRMSQPPPPPQQSPPAIPLPNAPGTTSSSPNSGAATPKSPAFDDISAITYLDLSSSTSTIQMINSTGRLPRWLQKCTSLQYLVCKGLGLTVVDDWVSEKLTHLKVIRLNDNRITTWPDHLARLLPYGQLQIVELEGNPCMELQFRKSLSFYALYQEANGPTLTAATLKKYKKRITESPEDYLNKLYKGQGGAKLEKKNSGSSTVSGGGGGGGGLFSRRRKKSKEKEEEDDMLKKKTSFSKFRFGQESNSSSTTSVVDDAPPPATILESPNPSAPDRWANQRIEPSELERSKIVIQLLADIYELSNRNIRNIVPPERNSSKKQSSGGHDRMNSVDVMQHFLSDREASELMRTSVSTISNIHSTISLLEHFITEERKFIHRLEQFSKIYLSDHSTPARKIAPCFKFIPEILRFHSDTLVDLFDAALERLRRHEDENMVLETLGTRIVSIVDEFHWYLDYSLVAEEAKRKVRFYRSIRKIDSSNYTAHGVALTSYAPTQQHPDCDVGDWLRARQKHPEHALSSCTSYMSLPFVRLLEYREFFNKLSDETPGMHSAAETMDNLVKEIEYRKPIELRKRRHAELQRTLKLKDIYGKFICDVSVIIQSKVTLEPLANPASKLADAIHRPIDDASINLPTSLTKKVYDTTRPETGTLLRFVVFETTVLIIDDQRRNIVKQTTRNEVSSNIPESLSDPGGTLVAEVASNTGSNSGSTNTGSGATDETSVLIKGNMDSQTILSNILRVVFYDSLEVYYCGVRSSRGGDRDTFVRTLNATLTSS</sequence>
<feature type="compositionally biased region" description="Polar residues" evidence="1">
    <location>
        <begin position="121"/>
        <end position="132"/>
    </location>
</feature>
<evidence type="ECO:0000313" key="4">
    <source>
        <dbReference type="Proteomes" id="UP000761534"/>
    </source>
</evidence>
<dbReference type="Gene3D" id="3.80.10.10">
    <property type="entry name" value="Ribonuclease Inhibitor"/>
    <property type="match status" value="1"/>
</dbReference>
<feature type="region of interest" description="Disordered" evidence="1">
    <location>
        <begin position="409"/>
        <end position="429"/>
    </location>
</feature>
<keyword evidence="4" id="KW-1185">Reference proteome</keyword>
<dbReference type="Proteomes" id="UP000761534">
    <property type="component" value="Unassembled WGS sequence"/>
</dbReference>
<dbReference type="InterPro" id="IPR000219">
    <property type="entry name" value="DH_dom"/>
</dbReference>
<dbReference type="Gene3D" id="1.20.900.10">
    <property type="entry name" value="Dbl homology (DH) domain"/>
    <property type="match status" value="1"/>
</dbReference>
<feature type="region of interest" description="Disordered" evidence="1">
    <location>
        <begin position="48"/>
        <end position="137"/>
    </location>
</feature>
<accession>A0A642V9D1</accession>
<dbReference type="SUPFAM" id="SSF48065">
    <property type="entry name" value="DBL homology domain (DH-domain)"/>
    <property type="match status" value="1"/>
</dbReference>
<dbReference type="InterPro" id="IPR032675">
    <property type="entry name" value="LRR_dom_sf"/>
</dbReference>
<name>A0A642V9D1_9ASCO</name>
<dbReference type="OrthoDB" id="4087793at2759"/>
<comment type="caution">
    <text evidence="3">The sequence shown here is derived from an EMBL/GenBank/DDBJ whole genome shotgun (WGS) entry which is preliminary data.</text>
</comment>
<evidence type="ECO:0000259" key="2">
    <source>
        <dbReference type="PROSITE" id="PS50010"/>
    </source>
</evidence>
<reference evidence="3" key="1">
    <citation type="journal article" date="2019" name="G3 (Bethesda)">
        <title>Genome Assemblies of Two Rare Opportunistic Yeast Pathogens: Diutina rugosa (syn. Candida rugosa) and Trichomonascus ciferrii (syn. Candida ciferrii).</title>
        <authorList>
            <person name="Mixao V."/>
            <person name="Saus E."/>
            <person name="Hansen A.P."/>
            <person name="Lass-Florl C."/>
            <person name="Gabaldon T."/>
        </authorList>
    </citation>
    <scope>NUCLEOTIDE SEQUENCE</scope>
    <source>
        <strain evidence="3">CBS 4856</strain>
    </source>
</reference>
<feature type="compositionally biased region" description="Gly residues" evidence="1">
    <location>
        <begin position="303"/>
        <end position="312"/>
    </location>
</feature>
<gene>
    <name evidence="3" type="ORF">TRICI_001433</name>
</gene>
<feature type="compositionally biased region" description="Polar residues" evidence="1">
    <location>
        <begin position="19"/>
        <end position="31"/>
    </location>
</feature>
<dbReference type="SUPFAM" id="SSF52058">
    <property type="entry name" value="L domain-like"/>
    <property type="match status" value="1"/>
</dbReference>
<dbReference type="PROSITE" id="PS50010">
    <property type="entry name" value="DH_2"/>
    <property type="match status" value="1"/>
</dbReference>
<evidence type="ECO:0000256" key="1">
    <source>
        <dbReference type="SAM" id="MobiDB-lite"/>
    </source>
</evidence>
<evidence type="ECO:0000313" key="3">
    <source>
        <dbReference type="EMBL" id="KAA8916438.1"/>
    </source>
</evidence>
<dbReference type="VEuPathDB" id="FungiDB:TRICI_001433"/>
<protein>
    <recommendedName>
        <fullName evidence="2">DH domain-containing protein</fullName>
    </recommendedName>
</protein>